<dbReference type="AlphaFoldDB" id="A0A6G1LIG5"/>
<dbReference type="OrthoDB" id="10250730at2759"/>
<name>A0A6G1LIG5_9PEZI</name>
<evidence type="ECO:0000313" key="6">
    <source>
        <dbReference type="Proteomes" id="UP000799436"/>
    </source>
</evidence>
<dbReference type="PANTHER" id="PTHR42978:SF5">
    <property type="entry name" value="METALLO-BETA-LACTAMASE DOMAIN-CONTAINING PROTEIN"/>
    <property type="match status" value="1"/>
</dbReference>
<keyword evidence="6" id="KW-1185">Reference proteome</keyword>
<protein>
    <submittedName>
        <fullName evidence="5">Metallo-beta-lactamase superfamily protein</fullName>
    </submittedName>
</protein>
<organism evidence="5 6">
    <name type="scientific">Teratosphaeria nubilosa</name>
    <dbReference type="NCBI Taxonomy" id="161662"/>
    <lineage>
        <taxon>Eukaryota</taxon>
        <taxon>Fungi</taxon>
        <taxon>Dikarya</taxon>
        <taxon>Ascomycota</taxon>
        <taxon>Pezizomycotina</taxon>
        <taxon>Dothideomycetes</taxon>
        <taxon>Dothideomycetidae</taxon>
        <taxon>Mycosphaerellales</taxon>
        <taxon>Teratosphaeriaceae</taxon>
        <taxon>Teratosphaeria</taxon>
    </lineage>
</organism>
<dbReference type="CDD" id="cd07730">
    <property type="entry name" value="metallo-hydrolase-like_MBL-fold"/>
    <property type="match status" value="1"/>
</dbReference>
<accession>A0A6G1LIG5</accession>
<reference evidence="5" key="1">
    <citation type="journal article" date="2020" name="Stud. Mycol.">
        <title>101 Dothideomycetes genomes: a test case for predicting lifestyles and emergence of pathogens.</title>
        <authorList>
            <person name="Haridas S."/>
            <person name="Albert R."/>
            <person name="Binder M."/>
            <person name="Bloem J."/>
            <person name="Labutti K."/>
            <person name="Salamov A."/>
            <person name="Andreopoulos B."/>
            <person name="Baker S."/>
            <person name="Barry K."/>
            <person name="Bills G."/>
            <person name="Bluhm B."/>
            <person name="Cannon C."/>
            <person name="Castanera R."/>
            <person name="Culley D."/>
            <person name="Daum C."/>
            <person name="Ezra D."/>
            <person name="Gonzalez J."/>
            <person name="Henrissat B."/>
            <person name="Kuo A."/>
            <person name="Liang C."/>
            <person name="Lipzen A."/>
            <person name="Lutzoni F."/>
            <person name="Magnuson J."/>
            <person name="Mondo S."/>
            <person name="Nolan M."/>
            <person name="Ohm R."/>
            <person name="Pangilinan J."/>
            <person name="Park H.-J."/>
            <person name="Ramirez L."/>
            <person name="Alfaro M."/>
            <person name="Sun H."/>
            <person name="Tritt A."/>
            <person name="Yoshinaga Y."/>
            <person name="Zwiers L.-H."/>
            <person name="Turgeon B."/>
            <person name="Goodwin S."/>
            <person name="Spatafora J."/>
            <person name="Crous P."/>
            <person name="Grigoriev I."/>
        </authorList>
    </citation>
    <scope>NUCLEOTIDE SEQUENCE</scope>
    <source>
        <strain evidence="5">CBS 116005</strain>
    </source>
</reference>
<evidence type="ECO:0000256" key="4">
    <source>
        <dbReference type="ARBA" id="ARBA00022833"/>
    </source>
</evidence>
<dbReference type="PANTHER" id="PTHR42978">
    <property type="entry name" value="QUORUM-QUENCHING LACTONASE YTNP-RELATED-RELATED"/>
    <property type="match status" value="1"/>
</dbReference>
<evidence type="ECO:0000256" key="1">
    <source>
        <dbReference type="ARBA" id="ARBA00007749"/>
    </source>
</evidence>
<sequence>MSGMEPQPAPDLNIPQSDHTVDVSIIDTTGHAKGIPAAAFMKPDVPGLEKLSAHCFSFLIQRKSQGGPSKYDHLLFDLGIRKDFENSPKAVADRILGHGFEVTVEKNVVDVLKEGGSDPRDIGGIIWSHYHWDHTGDPSTFPPSTDLIVGPGFKSRFVPAYPTVKDAMVHEGAWEGRTLREIDFKTEGKSLKLGSFNAFDFYGDGSFYLLDSPGHATGHMCGLARTKGGKDSEFIIMGGDIAHHSAEFRPTRWLPLPANVQPNPFAAPFSKSASVCPGALFEAVHPASTDKATTPFTHPEGAIHDDPKAVVESRDHWTEFDAQENVFAMIAHDETLMDVVDFYPKSANEWKAKGWKEEGRWRFLKDLDTSGVEKKA</sequence>
<gene>
    <name evidence="5" type="ORF">EJ03DRAFT_11934</name>
</gene>
<dbReference type="SUPFAM" id="SSF56281">
    <property type="entry name" value="Metallo-hydrolase/oxidoreductase"/>
    <property type="match status" value="1"/>
</dbReference>
<dbReference type="EMBL" id="ML995817">
    <property type="protein sequence ID" value="KAF2771954.1"/>
    <property type="molecule type" value="Genomic_DNA"/>
</dbReference>
<comment type="similarity">
    <text evidence="1">Belongs to the metallo-beta-lactamase superfamily.</text>
</comment>
<dbReference type="GO" id="GO:0016787">
    <property type="term" value="F:hydrolase activity"/>
    <property type="evidence" value="ECO:0007669"/>
    <property type="project" value="UniProtKB-KW"/>
</dbReference>
<dbReference type="GO" id="GO:0046872">
    <property type="term" value="F:metal ion binding"/>
    <property type="evidence" value="ECO:0007669"/>
    <property type="project" value="UniProtKB-KW"/>
</dbReference>
<keyword evidence="4" id="KW-0862">Zinc</keyword>
<proteinExistence type="inferred from homology"/>
<evidence type="ECO:0000313" key="5">
    <source>
        <dbReference type="EMBL" id="KAF2771954.1"/>
    </source>
</evidence>
<dbReference type="InterPro" id="IPR036866">
    <property type="entry name" value="RibonucZ/Hydroxyglut_hydro"/>
</dbReference>
<keyword evidence="3" id="KW-0378">Hydrolase</keyword>
<evidence type="ECO:0000256" key="2">
    <source>
        <dbReference type="ARBA" id="ARBA00022723"/>
    </source>
</evidence>
<dbReference type="Gene3D" id="3.60.15.10">
    <property type="entry name" value="Ribonuclease Z/Hydroxyacylglutathione hydrolase-like"/>
    <property type="match status" value="1"/>
</dbReference>
<dbReference type="Proteomes" id="UP000799436">
    <property type="component" value="Unassembled WGS sequence"/>
</dbReference>
<keyword evidence="2" id="KW-0479">Metal-binding</keyword>
<dbReference type="InterPro" id="IPR051013">
    <property type="entry name" value="MBL_superfamily_lactonases"/>
</dbReference>
<evidence type="ECO:0000256" key="3">
    <source>
        <dbReference type="ARBA" id="ARBA00022801"/>
    </source>
</evidence>